<feature type="compositionally biased region" description="Basic and acidic residues" evidence="1">
    <location>
        <begin position="214"/>
        <end position="228"/>
    </location>
</feature>
<dbReference type="Proteomes" id="UP000092462">
    <property type="component" value="Unassembled WGS sequence"/>
</dbReference>
<evidence type="ECO:0000256" key="1">
    <source>
        <dbReference type="SAM" id="MobiDB-lite"/>
    </source>
</evidence>
<accession>A0A1B0D708</accession>
<evidence type="ECO:0000313" key="3">
    <source>
        <dbReference type="Proteomes" id="UP000092462"/>
    </source>
</evidence>
<organism evidence="2 3">
    <name type="scientific">Phlebotomus papatasi</name>
    <name type="common">Sandfly</name>
    <dbReference type="NCBI Taxonomy" id="29031"/>
    <lineage>
        <taxon>Eukaryota</taxon>
        <taxon>Metazoa</taxon>
        <taxon>Ecdysozoa</taxon>
        <taxon>Arthropoda</taxon>
        <taxon>Hexapoda</taxon>
        <taxon>Insecta</taxon>
        <taxon>Pterygota</taxon>
        <taxon>Neoptera</taxon>
        <taxon>Endopterygota</taxon>
        <taxon>Diptera</taxon>
        <taxon>Nematocera</taxon>
        <taxon>Psychodoidea</taxon>
        <taxon>Psychodidae</taxon>
        <taxon>Phlebotomus</taxon>
        <taxon>Phlebotomus</taxon>
    </lineage>
</organism>
<sequence>VKLHVPLKYHIVHKHHLSRIPVPYPVVKQVPIVKHIPVYKTIQVPVIQKIQVPVPVYIPDYSSHQASGVSSQQIAQDQSLWNGNQYPQWMENNYWDNTDWTDQGQNGHNQLYSLGHQLQDHSVQGHHISQDQGHYHAVPSYQITDHQLNSYPIYDQWKDLYTTTLRRVSNQGFSDHSTYDHSREYLPTAHQINEELPYSTHRVYDHAEEFKPVRSSEYHSQEPLKDSQDSQVQKITDHQAKDQDYSDAQEWKKSRMTVGLDNRGSHKILKHGSQVFDQHVRDHDHQIYPKNHKQTSY</sequence>
<evidence type="ECO:0000313" key="2">
    <source>
        <dbReference type="EnsemblMetazoa" id="PPAI003331-PA"/>
    </source>
</evidence>
<feature type="compositionally biased region" description="Basic and acidic residues" evidence="1">
    <location>
        <begin position="235"/>
        <end position="248"/>
    </location>
</feature>
<feature type="region of interest" description="Disordered" evidence="1">
    <location>
        <begin position="214"/>
        <end position="248"/>
    </location>
</feature>
<name>A0A1B0D708_PHLPP</name>
<dbReference type="AlphaFoldDB" id="A0A1B0D708"/>
<reference evidence="2" key="1">
    <citation type="submission" date="2022-08" db="UniProtKB">
        <authorList>
            <consortium name="EnsemblMetazoa"/>
        </authorList>
    </citation>
    <scope>IDENTIFICATION</scope>
    <source>
        <strain evidence="2">Israel</strain>
    </source>
</reference>
<dbReference type="EMBL" id="AJVK01026526">
    <property type="status" value="NOT_ANNOTATED_CDS"/>
    <property type="molecule type" value="Genomic_DNA"/>
</dbReference>
<protein>
    <submittedName>
        <fullName evidence="2">Uncharacterized protein</fullName>
    </submittedName>
</protein>
<dbReference type="EnsemblMetazoa" id="PPAI003331-RA">
    <property type="protein sequence ID" value="PPAI003331-PA"/>
    <property type="gene ID" value="PPAI003331"/>
</dbReference>
<keyword evidence="3" id="KW-1185">Reference proteome</keyword>
<dbReference type="VEuPathDB" id="VectorBase:PPAI003331"/>
<proteinExistence type="predicted"/>